<evidence type="ECO:0000313" key="3">
    <source>
        <dbReference type="EMBL" id="HAD8828508.1"/>
    </source>
</evidence>
<dbReference type="EMBL" id="DAAQEF010000016">
    <property type="protein sequence ID" value="HAD8935034.1"/>
    <property type="molecule type" value="Genomic_DNA"/>
</dbReference>
<dbReference type="EMBL" id="DAAQCF010000015">
    <property type="protein sequence ID" value="HAD8684708.1"/>
    <property type="molecule type" value="Genomic_DNA"/>
</dbReference>
<evidence type="ECO:0000313" key="6">
    <source>
        <dbReference type="EMBL" id="HAD9656583.1"/>
    </source>
</evidence>
<evidence type="ECO:0000313" key="7">
    <source>
        <dbReference type="EMBL" id="HAD9700328.1"/>
    </source>
</evidence>
<protein>
    <submittedName>
        <fullName evidence="5">Uncharacterized protein</fullName>
    </submittedName>
</protein>
<evidence type="ECO:0000313" key="2">
    <source>
        <dbReference type="EMBL" id="HAD8684708.1"/>
    </source>
</evidence>
<reference evidence="5" key="1">
    <citation type="journal article" date="2018" name="Genome Biol.">
        <title>SKESA: strategic k-mer extension for scrupulous assemblies.</title>
        <authorList>
            <person name="Souvorov A."/>
            <person name="Agarwala R."/>
            <person name="Lipman D.J."/>
        </authorList>
    </citation>
    <scope>NUCLEOTIDE SEQUENCE</scope>
    <source>
        <strain evidence="6">R13.1996</strain>
        <strain evidence="8">R15.0081</strain>
        <strain evidence="7">R15.0231</strain>
        <strain evidence="2">R15.0275</strain>
        <strain evidence="1">R15.0285</strain>
        <strain evidence="3">R15.0318</strain>
        <strain evidence="4">R15.0415</strain>
        <strain evidence="5">R15.0446</strain>
    </source>
</reference>
<proteinExistence type="predicted"/>
<gene>
    <name evidence="1" type="ORF">G1296_21155</name>
    <name evidence="2" type="ORF">G1304_20060</name>
    <name evidence="3" type="ORF">G1324_19310</name>
    <name evidence="4" type="ORF">G1353_18190</name>
    <name evidence="5" type="ORF">G1361_19570</name>
    <name evidence="7" type="ORF">G1520_19830</name>
    <name evidence="6" type="ORF">G1534_20835</name>
    <name evidence="8" type="ORF">G1555_20250</name>
</gene>
<evidence type="ECO:0000313" key="4">
    <source>
        <dbReference type="EMBL" id="HAD8935034.1"/>
    </source>
</evidence>
<dbReference type="EMBL" id="DAAQDI010000020">
    <property type="protein sequence ID" value="HAD8828508.1"/>
    <property type="molecule type" value="Genomic_DNA"/>
</dbReference>
<accession>A0A722LHK0</accession>
<dbReference type="EMBL" id="DAAQKI010000017">
    <property type="protein sequence ID" value="HAD9700328.1"/>
    <property type="molecule type" value="Genomic_DNA"/>
</dbReference>
<dbReference type="EMBL" id="DAAQJZ010000015">
    <property type="protein sequence ID" value="HAD9656583.1"/>
    <property type="molecule type" value="Genomic_DNA"/>
</dbReference>
<organism evidence="5">
    <name type="scientific">Salmonella enterica</name>
    <name type="common">Salmonella choleraesuis</name>
    <dbReference type="NCBI Taxonomy" id="28901"/>
    <lineage>
        <taxon>Bacteria</taxon>
        <taxon>Pseudomonadati</taxon>
        <taxon>Pseudomonadota</taxon>
        <taxon>Gammaproteobacteria</taxon>
        <taxon>Enterobacterales</taxon>
        <taxon>Enterobacteriaceae</taxon>
        <taxon>Salmonella</taxon>
    </lineage>
</organism>
<dbReference type="EMBL" id="DAAPZP010000016">
    <property type="protein sequence ID" value="HAD8360639.1"/>
    <property type="molecule type" value="Genomic_DNA"/>
</dbReference>
<evidence type="ECO:0000313" key="8">
    <source>
        <dbReference type="EMBL" id="HAD9991282.1"/>
    </source>
</evidence>
<evidence type="ECO:0000313" key="1">
    <source>
        <dbReference type="EMBL" id="HAD8360639.1"/>
    </source>
</evidence>
<comment type="caution">
    <text evidence="5">The sequence shown here is derived from an EMBL/GenBank/DDBJ whole genome shotgun (WGS) entry which is preliminary data.</text>
</comment>
<name>A0A722LHK0_SALER</name>
<reference evidence="5" key="2">
    <citation type="submission" date="2019-01" db="EMBL/GenBank/DDBJ databases">
        <authorList>
            <consortium name="NCBI Pathogen Detection Project"/>
        </authorList>
    </citation>
    <scope>NUCLEOTIDE SEQUENCE</scope>
    <source>
        <strain evidence="6">R13.1996</strain>
        <strain evidence="8">R15.0081</strain>
        <strain evidence="7">R15.0231</strain>
        <strain evidence="2">R15.0275</strain>
        <strain evidence="1">R15.0285</strain>
        <strain evidence="3">R15.0318</strain>
        <strain evidence="4">R15.0415</strain>
        <strain evidence="5">R15.0446</strain>
    </source>
</reference>
<sequence length="156" mass="16874">MCAIDALSVVANAAERTREMKKKHLLIAGDVLFALVALSLCDRDGPAPVIVAQPSAPGGGHYYDNSGVFSDLLMGHLMSGGGYGHSSNINITHHTTVIKNYHPAPRYNATSDQTLLWLQLVRAPLNRYVASDALYPSELQPPLMVMPLHRGAVYLP</sequence>
<dbReference type="EMBL" id="DAAQEN010000017">
    <property type="protein sequence ID" value="HAD8980202.1"/>
    <property type="molecule type" value="Genomic_DNA"/>
</dbReference>
<dbReference type="AlphaFoldDB" id="A0A722LHK0"/>
<dbReference type="EMBL" id="DAAQMR010000016">
    <property type="protein sequence ID" value="HAD9991282.1"/>
    <property type="molecule type" value="Genomic_DNA"/>
</dbReference>
<evidence type="ECO:0000313" key="5">
    <source>
        <dbReference type="EMBL" id="HAD8980202.1"/>
    </source>
</evidence>